<dbReference type="Gene3D" id="2.60.40.10">
    <property type="entry name" value="Immunoglobulins"/>
    <property type="match status" value="1"/>
</dbReference>
<proteinExistence type="predicted"/>
<dbReference type="SMART" id="SM00060">
    <property type="entry name" value="FN3"/>
    <property type="match status" value="1"/>
</dbReference>
<evidence type="ECO:0000313" key="3">
    <source>
        <dbReference type="EMBL" id="MBC5617070.1"/>
    </source>
</evidence>
<dbReference type="EMBL" id="JACOOK010000004">
    <property type="protein sequence ID" value="MBC5617070.1"/>
    <property type="molecule type" value="Genomic_DNA"/>
</dbReference>
<dbReference type="Proteomes" id="UP000636891">
    <property type="component" value="Unassembled WGS sequence"/>
</dbReference>
<dbReference type="InterPro" id="IPR003961">
    <property type="entry name" value="FN3_dom"/>
</dbReference>
<keyword evidence="1" id="KW-0732">Signal</keyword>
<feature type="signal peptide" evidence="1">
    <location>
        <begin position="1"/>
        <end position="28"/>
    </location>
</feature>
<feature type="chain" id="PRO_5047169846" evidence="1">
    <location>
        <begin position="29"/>
        <end position="999"/>
    </location>
</feature>
<comment type="caution">
    <text evidence="3">The sequence shown here is derived from an EMBL/GenBank/DDBJ whole genome shotgun (WGS) entry which is preliminary data.</text>
</comment>
<keyword evidence="3" id="KW-0456">Lyase</keyword>
<reference evidence="3 4" key="1">
    <citation type="submission" date="2020-08" db="EMBL/GenBank/DDBJ databases">
        <title>Genome public.</title>
        <authorList>
            <person name="Liu C."/>
            <person name="Sun Q."/>
        </authorList>
    </citation>
    <scope>NUCLEOTIDE SEQUENCE [LARGE SCALE GENOMIC DNA]</scope>
    <source>
        <strain evidence="3 4">New-7</strain>
    </source>
</reference>
<dbReference type="CDD" id="cd00063">
    <property type="entry name" value="FN3"/>
    <property type="match status" value="1"/>
</dbReference>
<evidence type="ECO:0000313" key="4">
    <source>
        <dbReference type="Proteomes" id="UP000636891"/>
    </source>
</evidence>
<evidence type="ECO:0000256" key="1">
    <source>
        <dbReference type="SAM" id="SignalP"/>
    </source>
</evidence>
<dbReference type="InterPro" id="IPR033803">
    <property type="entry name" value="CBD-like_Golvesin-Xly"/>
</dbReference>
<dbReference type="SUPFAM" id="SSF49265">
    <property type="entry name" value="Fibronectin type III"/>
    <property type="match status" value="1"/>
</dbReference>
<dbReference type="RefSeq" id="WP_118656737.1">
    <property type="nucleotide sequence ID" value="NZ_JACOOK010000004.1"/>
</dbReference>
<dbReference type="InterPro" id="IPR036116">
    <property type="entry name" value="FN3_sf"/>
</dbReference>
<evidence type="ECO:0000259" key="2">
    <source>
        <dbReference type="PROSITE" id="PS50853"/>
    </source>
</evidence>
<protein>
    <submittedName>
        <fullName evidence="3">Xanthan lyase</fullName>
    </submittedName>
</protein>
<organism evidence="3 4">
    <name type="scientific">Alistipes hominis</name>
    <dbReference type="NCBI Taxonomy" id="2763015"/>
    <lineage>
        <taxon>Bacteria</taxon>
        <taxon>Pseudomonadati</taxon>
        <taxon>Bacteroidota</taxon>
        <taxon>Bacteroidia</taxon>
        <taxon>Bacteroidales</taxon>
        <taxon>Rikenellaceae</taxon>
        <taxon>Alistipes</taxon>
    </lineage>
</organism>
<dbReference type="GO" id="GO:0016829">
    <property type="term" value="F:lyase activity"/>
    <property type="evidence" value="ECO:0007669"/>
    <property type="project" value="UniProtKB-KW"/>
</dbReference>
<dbReference type="InterPro" id="IPR013783">
    <property type="entry name" value="Ig-like_fold"/>
</dbReference>
<keyword evidence="4" id="KW-1185">Reference proteome</keyword>
<dbReference type="Pfam" id="PF25275">
    <property type="entry name" value="Golvesin_C"/>
    <property type="match status" value="1"/>
</dbReference>
<dbReference type="PROSITE" id="PS50853">
    <property type="entry name" value="FN3"/>
    <property type="match status" value="1"/>
</dbReference>
<sequence length="999" mass="111683">MKIIKKTHAVRLAFLLSGFFAATLPLQAQPLPQDVRDRIGDLLTETARTTIRSGRITIDSVAADKKTLELYAGDNCAYIPFREDNVRRIYDGIRELLPAGFKRKEIVLFSDGKRIEELIPAPLRSKADRSRKRFVTKSPEPLVTRADRPYRPTAGLDGRHIALWQSHGYYFEPKLNRWEWQRARIFEIVEDLYTQSYVLPYLVPMLENAGAYVLMPRERDVQTEEAIADNDPAIAGASRYEERNGTKPWTTGEEPGFAYKQSSYKDAENPFRDGTFRQAVTVGHPDDVSTARWTPDIPKGGRYAVYVSYKTLPNSTDDAVYTVRHKGGTTRFRVNQTMGGGTWIYLGHFDFDAGCSESGCVTLSNLSHKIGRIVTADAVKIGGGQGNIARIMPAEQRNPEIDYAYETSGYPRFTEGARYWLQWAGFPDSVYSATRHTNDYRDDYLCRGLWVNYLIGGTKNAPDREGLHIPVDLSLAFHSDAGTTMNDSIIGTLGIYYTHKDDGLYPNGASRDLSRDLTDLVQSQIVSDIQALYEPEWSRRGMWDKAYFEAHVPEVPAMLLELLSHQNFADMRYGLDPRFRFTVSRAIYKGILRFLAFQYKQDCVVQPLPVDHFRIAFAGRDSVELNWQPVADPLEPTAQAGRYVLYTRIGDGGFDNGVPVAENRIKLYQQPGKIYSYKVTALNRGGESFPSEILSACRVPDEKGTVLVINGFDRISAPYSFVCDSLAGFYDEIDHGVPDGQDISFIGSQYEFRRPAPYADDDAAGFGASRADYEKEVIAGNTFDYPALHGRSIVSAGYSFVSCSNESVIDDEVNLGDYRAVDLILGKQRETVLARGACPPEFRAFPPELQLALADYCNGGGNLLVSGAYVGSDLWESDTTGASKEFAANTLKFKLRTGRAAVRGSVRSVASPYKTLKGDYDYNHELNGDCYVVESPDAIEPAADGAFTVFRYTENNLSAGVAYKGAYKVCTLGFPFETVLTDERRDSLMRGILEFFEQP</sequence>
<dbReference type="Gene3D" id="3.40.630.40">
    <property type="entry name" value="Zn-dependent exopeptidases"/>
    <property type="match status" value="1"/>
</dbReference>
<dbReference type="SUPFAM" id="SSF53187">
    <property type="entry name" value="Zn-dependent exopeptidases"/>
    <property type="match status" value="1"/>
</dbReference>
<name>A0ABR7CPE7_9BACT</name>
<accession>A0ABR7CPE7</accession>
<feature type="domain" description="Fibronectin type-III" evidence="2">
    <location>
        <begin position="609"/>
        <end position="702"/>
    </location>
</feature>
<gene>
    <name evidence="3" type="ORF">H8S08_08585</name>
</gene>